<evidence type="ECO:0000313" key="3">
    <source>
        <dbReference type="Proteomes" id="UP000193648"/>
    </source>
</evidence>
<protein>
    <submittedName>
        <fullName evidence="2">Uncharacterized protein</fullName>
    </submittedName>
</protein>
<keyword evidence="3" id="KW-1185">Reference proteome</keyword>
<proteinExistence type="predicted"/>
<dbReference type="RefSeq" id="XP_021881057.1">
    <property type="nucleotide sequence ID" value="XM_022030153.1"/>
</dbReference>
<dbReference type="EMBL" id="MCFF01000020">
    <property type="protein sequence ID" value="ORZ14925.1"/>
    <property type="molecule type" value="Genomic_DNA"/>
</dbReference>
<name>A0A1Y2GLT9_9FUNG</name>
<comment type="caution">
    <text evidence="2">The sequence shown here is derived from an EMBL/GenBank/DDBJ whole genome shotgun (WGS) entry which is preliminary data.</text>
</comment>
<accession>A0A1Y2GLT9</accession>
<dbReference type="GeneID" id="33571996"/>
<reference evidence="2 3" key="1">
    <citation type="submission" date="2016-07" db="EMBL/GenBank/DDBJ databases">
        <title>Pervasive Adenine N6-methylation of Active Genes in Fungi.</title>
        <authorList>
            <consortium name="DOE Joint Genome Institute"/>
            <person name="Mondo S.J."/>
            <person name="Dannebaum R.O."/>
            <person name="Kuo R.C."/>
            <person name="Labutti K."/>
            <person name="Haridas S."/>
            <person name="Kuo A."/>
            <person name="Salamov A."/>
            <person name="Ahrendt S.R."/>
            <person name="Lipzen A."/>
            <person name="Sullivan W."/>
            <person name="Andreopoulos W.B."/>
            <person name="Clum A."/>
            <person name="Lindquist E."/>
            <person name="Daum C."/>
            <person name="Ramamoorthy G.K."/>
            <person name="Gryganskyi A."/>
            <person name="Culley D."/>
            <person name="Magnuson J.K."/>
            <person name="James T.Y."/>
            <person name="O'Malley M.A."/>
            <person name="Stajich J.E."/>
            <person name="Spatafora J.W."/>
            <person name="Visel A."/>
            <person name="Grigoriev I.V."/>
        </authorList>
    </citation>
    <scope>NUCLEOTIDE SEQUENCE [LARGE SCALE GENOMIC DNA]</scope>
    <source>
        <strain evidence="2 3">NRRL 3116</strain>
    </source>
</reference>
<dbReference type="InParanoid" id="A0A1Y2GLT9"/>
<dbReference type="Proteomes" id="UP000193648">
    <property type="component" value="Unassembled WGS sequence"/>
</dbReference>
<gene>
    <name evidence="2" type="ORF">BCR41DRAFT_422428</name>
</gene>
<dbReference type="AlphaFoldDB" id="A0A1Y2GLT9"/>
<feature type="signal peptide" evidence="1">
    <location>
        <begin position="1"/>
        <end position="21"/>
    </location>
</feature>
<organism evidence="2 3">
    <name type="scientific">Lobosporangium transversale</name>
    <dbReference type="NCBI Taxonomy" id="64571"/>
    <lineage>
        <taxon>Eukaryota</taxon>
        <taxon>Fungi</taxon>
        <taxon>Fungi incertae sedis</taxon>
        <taxon>Mucoromycota</taxon>
        <taxon>Mortierellomycotina</taxon>
        <taxon>Mortierellomycetes</taxon>
        <taxon>Mortierellales</taxon>
        <taxon>Mortierellaceae</taxon>
        <taxon>Lobosporangium</taxon>
    </lineage>
</organism>
<evidence type="ECO:0000313" key="2">
    <source>
        <dbReference type="EMBL" id="ORZ14925.1"/>
    </source>
</evidence>
<dbReference type="PROSITE" id="PS51257">
    <property type="entry name" value="PROKAR_LIPOPROTEIN"/>
    <property type="match status" value="1"/>
</dbReference>
<sequence>MVKLLLLVLALVQACILGAQATHVIAFGFSDKYSLYRYAGICIRTRNGLVMQDYDTFAHTVNNFGYHKDGVSATVTFDTRSVNMHNPNWGRFQFPHYDRNGKYERWAGCFESPGDSCDYYHQAVNECDEFFRIGVWK</sequence>
<evidence type="ECO:0000256" key="1">
    <source>
        <dbReference type="SAM" id="SignalP"/>
    </source>
</evidence>
<dbReference type="OrthoDB" id="2303442at2759"/>
<keyword evidence="1" id="KW-0732">Signal</keyword>
<feature type="chain" id="PRO_5011005965" evidence="1">
    <location>
        <begin position="22"/>
        <end position="137"/>
    </location>
</feature>